<feature type="compositionally biased region" description="Basic and acidic residues" evidence="1">
    <location>
        <begin position="180"/>
        <end position="200"/>
    </location>
</feature>
<dbReference type="PANTHER" id="PTHR36368">
    <property type="entry name" value="ATP-DEPENDENT CASEINOLYTIC PROTEASE/CROTONASE FAMILY PROTEIN"/>
    <property type="match status" value="1"/>
</dbReference>
<feature type="region of interest" description="Disordered" evidence="1">
    <location>
        <begin position="422"/>
        <end position="444"/>
    </location>
</feature>
<evidence type="ECO:0000313" key="3">
    <source>
        <dbReference type="Proteomes" id="UP000525078"/>
    </source>
</evidence>
<name>A0A7J6FVW3_CANSA</name>
<proteinExistence type="predicted"/>
<organism evidence="2 3">
    <name type="scientific">Cannabis sativa</name>
    <name type="common">Hemp</name>
    <name type="synonym">Marijuana</name>
    <dbReference type="NCBI Taxonomy" id="3483"/>
    <lineage>
        <taxon>Eukaryota</taxon>
        <taxon>Viridiplantae</taxon>
        <taxon>Streptophyta</taxon>
        <taxon>Embryophyta</taxon>
        <taxon>Tracheophyta</taxon>
        <taxon>Spermatophyta</taxon>
        <taxon>Magnoliopsida</taxon>
        <taxon>eudicotyledons</taxon>
        <taxon>Gunneridae</taxon>
        <taxon>Pentapetalae</taxon>
        <taxon>rosids</taxon>
        <taxon>fabids</taxon>
        <taxon>Rosales</taxon>
        <taxon>Cannabaceae</taxon>
        <taxon>Cannabis</taxon>
    </lineage>
</organism>
<reference evidence="2 3" key="1">
    <citation type="journal article" date="2020" name="bioRxiv">
        <title>Sequence and annotation of 42 cannabis genomes reveals extensive copy number variation in cannabinoid synthesis and pathogen resistance genes.</title>
        <authorList>
            <person name="Mckernan K.J."/>
            <person name="Helbert Y."/>
            <person name="Kane L.T."/>
            <person name="Ebling H."/>
            <person name="Zhang L."/>
            <person name="Liu B."/>
            <person name="Eaton Z."/>
            <person name="Mclaughlin S."/>
            <person name="Kingan S."/>
            <person name="Baybayan P."/>
            <person name="Concepcion G."/>
            <person name="Jordan M."/>
            <person name="Riva A."/>
            <person name="Barbazuk W."/>
            <person name="Harkins T."/>
        </authorList>
    </citation>
    <scope>NUCLEOTIDE SEQUENCE [LARGE SCALE GENOMIC DNA]</scope>
    <source>
        <strain evidence="3">cv. Jamaican Lion 4</strain>
        <tissue evidence="2">Leaf</tissue>
    </source>
</reference>
<evidence type="ECO:0000256" key="1">
    <source>
        <dbReference type="SAM" id="MobiDB-lite"/>
    </source>
</evidence>
<feature type="region of interest" description="Disordered" evidence="1">
    <location>
        <begin position="1"/>
        <end position="23"/>
    </location>
</feature>
<accession>A0A7J6FVW3</accession>
<feature type="region of interest" description="Disordered" evidence="1">
    <location>
        <begin position="173"/>
        <end position="206"/>
    </location>
</feature>
<sequence>MELSKSHLRSSDLSISNSSDSQILGSSSFSLSLLSEPPELEHWFPSYKYESPLLDTNCEFGDSISGKSEIEYKKFSQEQEENLNGFEGFENKDETLVGQKLKSNGSSEYSCYLGSDKDEDQCLSENADSAYSASLLSEPIDVRNWFSSYVYESPILDTADGFKDSLANETECENNEFMAEESKRNKAKDYREFRRNKSSDDAEISNGLGDYDNKTCEYYKHGKQSSDKNDSRSGDSQTLAGDRDVCFETVLTKCLKRKALQNQEISPVKDVELPNLDQEDHKGKQNLSKVISIAATRVRESSEELAHTMENVKDSKTNGHLEVEASFLSPKSGNPKTDELMVFAASIEKSTHGCENDGEETSKDGFVTTRKGRFNKENEENLFELPKKKKRGTDSLAGGRSSVVEVQRKALVERTNFTLSGVPEATGKWQCPQKRKPNHGPPLKQLRLERWVHRL</sequence>
<dbReference type="EMBL" id="JAATIP010000094">
    <property type="protein sequence ID" value="KAF4374772.1"/>
    <property type="molecule type" value="Genomic_DNA"/>
</dbReference>
<dbReference type="Proteomes" id="UP000525078">
    <property type="component" value="Unassembled WGS sequence"/>
</dbReference>
<feature type="compositionally biased region" description="Low complexity" evidence="1">
    <location>
        <begin position="11"/>
        <end position="23"/>
    </location>
</feature>
<evidence type="ECO:0000313" key="2">
    <source>
        <dbReference type="EMBL" id="KAF4374772.1"/>
    </source>
</evidence>
<comment type="caution">
    <text evidence="2">The sequence shown here is derived from an EMBL/GenBank/DDBJ whole genome shotgun (WGS) entry which is preliminary data.</text>
</comment>
<protein>
    <submittedName>
        <fullName evidence="2">Uncharacterized protein</fullName>
    </submittedName>
</protein>
<dbReference type="AlphaFoldDB" id="A0A7J6FVW3"/>
<gene>
    <name evidence="2" type="ORF">F8388_020293</name>
</gene>
<dbReference type="PANTHER" id="PTHR36368:SF1">
    <property type="entry name" value="ATP-DEPENDENT CASEINOLYTIC PROTEASE_CROTONASE FAMILY PROTEIN"/>
    <property type="match status" value="1"/>
</dbReference>